<reference evidence="1 2" key="1">
    <citation type="journal article" date="2013" name="Genome Announc.">
        <title>Draft Genome Sequence of Sphingobium lactosutens Strain DS20T, Isolated from a Hexachlorocyclohexane Dumpsite.</title>
        <authorList>
            <person name="Kumar R."/>
            <person name="Dwivedi V."/>
            <person name="Negi V."/>
            <person name="Khurana J.P."/>
            <person name="Lal R."/>
        </authorList>
    </citation>
    <scope>NUCLEOTIDE SEQUENCE [LARGE SCALE GENOMIC DNA]</scope>
    <source>
        <strain evidence="1 2">DS20</strain>
    </source>
</reference>
<dbReference type="Proteomes" id="UP000015531">
    <property type="component" value="Unassembled WGS sequence"/>
</dbReference>
<protein>
    <recommendedName>
        <fullName evidence="3">Transposase Synechocystis PCC 6803 domain-containing protein</fullName>
    </recommendedName>
</protein>
<dbReference type="RefSeq" id="WP_021226191.1">
    <property type="nucleotide sequence ID" value="NZ_ATDP01000089.1"/>
</dbReference>
<dbReference type="AlphaFoldDB" id="T0IT24"/>
<gene>
    <name evidence="1" type="ORF">RLDS_12555</name>
</gene>
<sequence length="85" mass="9146">MLAAVDGVLPVREAAALFKVSVAYVYKARIRRRLTGDAGRFCASSQPEPSMLLSSASANCLITSRPANVPPSSRPLDINRQCELL</sequence>
<evidence type="ECO:0000313" key="1">
    <source>
        <dbReference type="EMBL" id="EQB14995.1"/>
    </source>
</evidence>
<organism evidence="1 2">
    <name type="scientific">Sphingobium lactosutens DS20</name>
    <dbReference type="NCBI Taxonomy" id="1331060"/>
    <lineage>
        <taxon>Bacteria</taxon>
        <taxon>Pseudomonadati</taxon>
        <taxon>Pseudomonadota</taxon>
        <taxon>Alphaproteobacteria</taxon>
        <taxon>Sphingomonadales</taxon>
        <taxon>Sphingomonadaceae</taxon>
        <taxon>Sphingobium</taxon>
    </lineage>
</organism>
<evidence type="ECO:0000313" key="2">
    <source>
        <dbReference type="Proteomes" id="UP000015531"/>
    </source>
</evidence>
<proteinExistence type="predicted"/>
<dbReference type="EMBL" id="ATDP01000089">
    <property type="protein sequence ID" value="EQB14995.1"/>
    <property type="molecule type" value="Genomic_DNA"/>
</dbReference>
<evidence type="ECO:0008006" key="3">
    <source>
        <dbReference type="Google" id="ProtNLM"/>
    </source>
</evidence>
<accession>T0IT24</accession>
<comment type="caution">
    <text evidence="1">The sequence shown here is derived from an EMBL/GenBank/DDBJ whole genome shotgun (WGS) entry which is preliminary data.</text>
</comment>
<keyword evidence="2" id="KW-1185">Reference proteome</keyword>
<name>T0IT24_9SPHN</name>